<evidence type="ECO:0000313" key="2">
    <source>
        <dbReference type="Proteomes" id="UP001334084"/>
    </source>
</evidence>
<gene>
    <name evidence="1" type="ORF">VNE69_08043</name>
</gene>
<reference evidence="1" key="1">
    <citation type="journal article" date="2024" name="BMC Genomics">
        <title>Functional annotation of a divergent genome using sequence and structure-based similarity.</title>
        <authorList>
            <person name="Svedberg D."/>
            <person name="Winiger R.R."/>
            <person name="Berg A."/>
            <person name="Sharma H."/>
            <person name="Tellgren-Roth C."/>
            <person name="Debrunner-Vossbrinck B.A."/>
            <person name="Vossbrinck C.R."/>
            <person name="Barandun J."/>
        </authorList>
    </citation>
    <scope>NUCLEOTIDE SEQUENCE</scope>
    <source>
        <strain evidence="1">Illinois isolate</strain>
    </source>
</reference>
<dbReference type="GeneID" id="90542119"/>
<sequence length="136" mass="16675">MIIKDKLFQIEPKENQIIINIINLIIDVFDFYLPKPHYLDIYLSSIELQYFYGIDHWKIMEVDNKINLLSLIEFITSYYENKIRYKEKNFATENEIQKNLMKFKKIVEGFDMQKYDFCSRIYEMFEIIEENKDKAE</sequence>
<name>A0AAX4JE73_9MICR</name>
<accession>A0AAX4JE73</accession>
<organism evidence="1 2">
    <name type="scientific">Vairimorpha necatrix</name>
    <dbReference type="NCBI Taxonomy" id="6039"/>
    <lineage>
        <taxon>Eukaryota</taxon>
        <taxon>Fungi</taxon>
        <taxon>Fungi incertae sedis</taxon>
        <taxon>Microsporidia</taxon>
        <taxon>Nosematidae</taxon>
        <taxon>Vairimorpha</taxon>
    </lineage>
</organism>
<evidence type="ECO:0000313" key="1">
    <source>
        <dbReference type="EMBL" id="WUR04286.1"/>
    </source>
</evidence>
<dbReference type="EMBL" id="CP142733">
    <property type="protein sequence ID" value="WUR04286.1"/>
    <property type="molecule type" value="Genomic_DNA"/>
</dbReference>
<dbReference type="AlphaFoldDB" id="A0AAX4JE73"/>
<dbReference type="KEGG" id="vnx:VNE69_08043"/>
<protein>
    <submittedName>
        <fullName evidence="1">Uncharacterized protein</fullName>
    </submittedName>
</protein>
<dbReference type="RefSeq" id="XP_065330431.1">
    <property type="nucleotide sequence ID" value="XM_065474359.1"/>
</dbReference>
<dbReference type="Proteomes" id="UP001334084">
    <property type="component" value="Chromosome 8"/>
</dbReference>
<proteinExistence type="predicted"/>
<keyword evidence="2" id="KW-1185">Reference proteome</keyword>